<evidence type="ECO:0000313" key="2">
    <source>
        <dbReference type="Proteomes" id="UP000753802"/>
    </source>
</evidence>
<gene>
    <name evidence="1" type="ORF">GWC95_09540</name>
</gene>
<dbReference type="RefSeq" id="WP_161818473.1">
    <property type="nucleotide sequence ID" value="NZ_JAACJS010000012.1"/>
</dbReference>
<sequence length="165" mass="19386">MEQLELLTTTLDIRIRGEINYICGLIEHQLLRIIIYSKAYKEEKPVDLKRTTFAVKVDMAQKAIRQKDEKLLSQSKQIFEVLRSKVDYRNLMIHGKYEWNPSDLTHLYVWDIVTADDEDKTQFHELFKFELGDIADTNTILMNIYNNLVPVAAQFERFGLTGTWA</sequence>
<proteinExistence type="predicted"/>
<keyword evidence="2" id="KW-1185">Reference proteome</keyword>
<comment type="caution">
    <text evidence="1">The sequence shown here is derived from an EMBL/GenBank/DDBJ whole genome shotgun (WGS) entry which is preliminary data.</text>
</comment>
<dbReference type="Proteomes" id="UP000753802">
    <property type="component" value="Unassembled WGS sequence"/>
</dbReference>
<reference evidence="1 2" key="1">
    <citation type="submission" date="2020-01" db="EMBL/GenBank/DDBJ databases">
        <title>Genome analysis.</title>
        <authorList>
            <person name="Wu S."/>
            <person name="Wang G."/>
        </authorList>
    </citation>
    <scope>NUCLEOTIDE SEQUENCE [LARGE SCALE GENOMIC DNA]</scope>
    <source>
        <strain evidence="1 2">SYL130</strain>
    </source>
</reference>
<name>A0ABW9ZYU1_9BACT</name>
<evidence type="ECO:0008006" key="3">
    <source>
        <dbReference type="Google" id="ProtNLM"/>
    </source>
</evidence>
<protein>
    <recommendedName>
        <fullName evidence="3">Apea-like HEPN domain-containing protein</fullName>
    </recommendedName>
</protein>
<dbReference type="EMBL" id="JAACJS010000012">
    <property type="protein sequence ID" value="NCI50165.1"/>
    <property type="molecule type" value="Genomic_DNA"/>
</dbReference>
<organism evidence="1 2">
    <name type="scientific">Sediminibacterium roseum</name>
    <dbReference type="NCBI Taxonomy" id="1978412"/>
    <lineage>
        <taxon>Bacteria</taxon>
        <taxon>Pseudomonadati</taxon>
        <taxon>Bacteroidota</taxon>
        <taxon>Chitinophagia</taxon>
        <taxon>Chitinophagales</taxon>
        <taxon>Chitinophagaceae</taxon>
        <taxon>Sediminibacterium</taxon>
    </lineage>
</organism>
<evidence type="ECO:0000313" key="1">
    <source>
        <dbReference type="EMBL" id="NCI50165.1"/>
    </source>
</evidence>
<accession>A0ABW9ZYU1</accession>